<dbReference type="EMBL" id="ML770040">
    <property type="protein sequence ID" value="KAE9385045.1"/>
    <property type="molecule type" value="Genomic_DNA"/>
</dbReference>
<feature type="chain" id="PRO_5025562582" evidence="2">
    <location>
        <begin position="21"/>
        <end position="480"/>
    </location>
</feature>
<feature type="signal peptide" evidence="2">
    <location>
        <begin position="1"/>
        <end position="20"/>
    </location>
</feature>
<keyword evidence="2" id="KW-0732">Signal</keyword>
<keyword evidence="1" id="KW-0812">Transmembrane</keyword>
<proteinExistence type="predicted"/>
<evidence type="ECO:0000256" key="1">
    <source>
        <dbReference type="SAM" id="Phobius"/>
    </source>
</evidence>
<evidence type="ECO:0000313" key="4">
    <source>
        <dbReference type="Proteomes" id="UP000799118"/>
    </source>
</evidence>
<reference evidence="3" key="1">
    <citation type="journal article" date="2019" name="Environ. Microbiol.">
        <title>Fungal ecological strategies reflected in gene transcription - a case study of two litter decomposers.</title>
        <authorList>
            <person name="Barbi F."/>
            <person name="Kohler A."/>
            <person name="Barry K."/>
            <person name="Baskaran P."/>
            <person name="Daum C."/>
            <person name="Fauchery L."/>
            <person name="Ihrmark K."/>
            <person name="Kuo A."/>
            <person name="LaButti K."/>
            <person name="Lipzen A."/>
            <person name="Morin E."/>
            <person name="Grigoriev I.V."/>
            <person name="Henrissat B."/>
            <person name="Lindahl B."/>
            <person name="Martin F."/>
        </authorList>
    </citation>
    <scope>NUCLEOTIDE SEQUENCE</scope>
    <source>
        <strain evidence="3">JB14</strain>
    </source>
</reference>
<organism evidence="3 4">
    <name type="scientific">Gymnopus androsaceus JB14</name>
    <dbReference type="NCBI Taxonomy" id="1447944"/>
    <lineage>
        <taxon>Eukaryota</taxon>
        <taxon>Fungi</taxon>
        <taxon>Dikarya</taxon>
        <taxon>Basidiomycota</taxon>
        <taxon>Agaricomycotina</taxon>
        <taxon>Agaricomycetes</taxon>
        <taxon>Agaricomycetidae</taxon>
        <taxon>Agaricales</taxon>
        <taxon>Marasmiineae</taxon>
        <taxon>Omphalotaceae</taxon>
        <taxon>Gymnopus</taxon>
    </lineage>
</organism>
<keyword evidence="1" id="KW-1133">Transmembrane helix</keyword>
<keyword evidence="4" id="KW-1185">Reference proteome</keyword>
<name>A0A6A4GIG3_9AGAR</name>
<feature type="transmembrane region" description="Helical" evidence="1">
    <location>
        <begin position="456"/>
        <end position="472"/>
    </location>
</feature>
<dbReference type="Proteomes" id="UP000799118">
    <property type="component" value="Unassembled WGS sequence"/>
</dbReference>
<gene>
    <name evidence="3" type="ORF">BT96DRAFT_950124</name>
</gene>
<evidence type="ECO:0000256" key="2">
    <source>
        <dbReference type="SAM" id="SignalP"/>
    </source>
</evidence>
<protein>
    <submittedName>
        <fullName evidence="3">Uncharacterized protein</fullName>
    </submittedName>
</protein>
<keyword evidence="1" id="KW-0472">Membrane</keyword>
<dbReference type="AlphaFoldDB" id="A0A6A4GIG3"/>
<feature type="transmembrane region" description="Helical" evidence="1">
    <location>
        <begin position="411"/>
        <end position="428"/>
    </location>
</feature>
<sequence length="480" mass="53403">MFWRLSLAVICPWWEIGGSAVNFTIHNLSAALDYDERLAIIVPHICARFFRTRFDSLFFLNYYLPICARQAVGVQFERRVNLFLYLHLCELEDVLATVPGASRCSLSHHDSVPSVICPWWEIGGSAANFTIHNLSAALSCGDWEATLPPSIHSNSPTQVEACGLPGRDLSSPAIPPYAEDRTRISGWSCSFIGSRTKDRDTDENDCYTVDVYSVPNITPVGETFALSPTLANFAPVLPILSENILVLASATSQKTVHFTELSYQLFRSHVIFGHFSSSRWDRIVCSDIQRVLMVLLISEDFNPSELPRSLHVQIIDKPHANERSSGSIQKLHHRFESTASFNACKMSSQIPPRLLRFRILPPGLVPVSSIILVDSPAMTGTNDTINSSERAQVQDNHQSPSPAHNMLRSSLFFVIGLVAGGLFVGRLLPLPIDLDLVKAIIVGGIDHVSSLRLQDWLGFYIVCLLTFIAFVMRPRYVLVV</sequence>
<accession>A0A6A4GIG3</accession>
<evidence type="ECO:0000313" key="3">
    <source>
        <dbReference type="EMBL" id="KAE9385045.1"/>
    </source>
</evidence>